<dbReference type="Gene3D" id="3.40.50.2300">
    <property type="match status" value="1"/>
</dbReference>
<gene>
    <name evidence="5" type="ORF">EDM21_19085</name>
</gene>
<dbReference type="PANTHER" id="PTHR43384:SF6">
    <property type="entry name" value="SEPTUM SITE-DETERMINING PROTEIN MIND HOMOLOG, CHLOROPLASTIC"/>
    <property type="match status" value="1"/>
</dbReference>
<dbReference type="GO" id="GO:0005524">
    <property type="term" value="F:ATP binding"/>
    <property type="evidence" value="ECO:0007669"/>
    <property type="project" value="UniProtKB-KW"/>
</dbReference>
<dbReference type="GO" id="GO:0051782">
    <property type="term" value="P:negative regulation of cell division"/>
    <property type="evidence" value="ECO:0007669"/>
    <property type="project" value="TreeGrafter"/>
</dbReference>
<dbReference type="GO" id="GO:0016887">
    <property type="term" value="F:ATP hydrolysis activity"/>
    <property type="evidence" value="ECO:0007669"/>
    <property type="project" value="TreeGrafter"/>
</dbReference>
<dbReference type="Gene3D" id="3.40.50.300">
    <property type="entry name" value="P-loop containing nucleotide triphosphate hydrolases"/>
    <property type="match status" value="1"/>
</dbReference>
<reference evidence="5 6" key="1">
    <citation type="journal article" date="2019" name="Microorganisms">
        <title>Paenibacillus lutrae sp. nov., A Chitinolytic Species Isolated from A River Otter in Castril Natural Park, Granada, Spain.</title>
        <authorList>
            <person name="Rodriguez M."/>
            <person name="Reina J.C."/>
            <person name="Bejar V."/>
            <person name="Llamas I."/>
        </authorList>
    </citation>
    <scope>NUCLEOTIDE SEQUENCE [LARGE SCALE GENOMIC DNA]</scope>
    <source>
        <strain evidence="5 6">N10</strain>
    </source>
</reference>
<dbReference type="RefSeq" id="WP_157338037.1">
    <property type="nucleotide sequence ID" value="NZ_RHLK01000013.1"/>
</dbReference>
<dbReference type="InterPro" id="IPR050625">
    <property type="entry name" value="ParA/MinD_ATPase"/>
</dbReference>
<evidence type="ECO:0000313" key="6">
    <source>
        <dbReference type="Proteomes" id="UP000490800"/>
    </source>
</evidence>
<dbReference type="GO" id="GO:0009898">
    <property type="term" value="C:cytoplasmic side of plasma membrane"/>
    <property type="evidence" value="ECO:0007669"/>
    <property type="project" value="TreeGrafter"/>
</dbReference>
<evidence type="ECO:0000256" key="2">
    <source>
        <dbReference type="ARBA" id="ARBA00022840"/>
    </source>
</evidence>
<dbReference type="Pfam" id="PF13614">
    <property type="entry name" value="AAA_31"/>
    <property type="match status" value="1"/>
</dbReference>
<dbReference type="InterPro" id="IPR001789">
    <property type="entry name" value="Sig_transdc_resp-reg_receiver"/>
</dbReference>
<sequence length="400" mass="44611">MTAPKISIVCDDNRLTQQLAQNIHFHNMAVGELIDKPREAALQIDPREPRVILLVESEDNPHVAQTIQQIRKVNSTAPVIFLSKQADFSTLREIYRCGVTDVIRVPEELDQLDKVLERAQQTLKQNRHKSELSKTSAAELSGTVISVYSGKGGSGTSFLAANLANAIAANSEMRTLLIDLNLQFGSIQHLFNLKHDRNIGDLKSVLQELTFSQLNNVISRTEASPLSILLSPNHPQEAEMFHSEDIELLLSACRQHFDCIILDVPKELNEISISALSQSDKILYVVNLERPSIVRMKDVLNILDRYHLLKEDIVALVVNKFSKKQDISLDDLSKMSSLPIISKISDDFKGLQSHFNLGEPLSFQLKDKKLKGPVRDLAGLTSDLLVAMGGDKHVHLPKAQ</sequence>
<proteinExistence type="predicted"/>
<protein>
    <submittedName>
        <fullName evidence="5">AAA family ATPase</fullName>
    </submittedName>
</protein>
<accession>A0A7X3FL33</accession>
<dbReference type="SUPFAM" id="SSF52172">
    <property type="entry name" value="CheY-like"/>
    <property type="match status" value="1"/>
</dbReference>
<evidence type="ECO:0000259" key="4">
    <source>
        <dbReference type="PROSITE" id="PS50110"/>
    </source>
</evidence>
<dbReference type="GO" id="GO:0005829">
    <property type="term" value="C:cytosol"/>
    <property type="evidence" value="ECO:0007669"/>
    <property type="project" value="TreeGrafter"/>
</dbReference>
<dbReference type="InterPro" id="IPR025669">
    <property type="entry name" value="AAA_dom"/>
</dbReference>
<dbReference type="Proteomes" id="UP000490800">
    <property type="component" value="Unassembled WGS sequence"/>
</dbReference>
<dbReference type="PANTHER" id="PTHR43384">
    <property type="entry name" value="SEPTUM SITE-DETERMINING PROTEIN MIND HOMOLOG, CHLOROPLASTIC-RELATED"/>
    <property type="match status" value="1"/>
</dbReference>
<dbReference type="AlphaFoldDB" id="A0A7X3FL33"/>
<dbReference type="InterPro" id="IPR011006">
    <property type="entry name" value="CheY-like_superfamily"/>
</dbReference>
<evidence type="ECO:0000256" key="3">
    <source>
        <dbReference type="PROSITE-ProRule" id="PRU00169"/>
    </source>
</evidence>
<feature type="domain" description="Response regulatory" evidence="4">
    <location>
        <begin position="5"/>
        <end position="120"/>
    </location>
</feature>
<organism evidence="5 6">
    <name type="scientific">Paenibacillus lutrae</name>
    <dbReference type="NCBI Taxonomy" id="2078573"/>
    <lineage>
        <taxon>Bacteria</taxon>
        <taxon>Bacillati</taxon>
        <taxon>Bacillota</taxon>
        <taxon>Bacilli</taxon>
        <taxon>Bacillales</taxon>
        <taxon>Paenibacillaceae</taxon>
        <taxon>Paenibacillus</taxon>
    </lineage>
</organism>
<dbReference type="PROSITE" id="PS50110">
    <property type="entry name" value="RESPONSE_REGULATORY"/>
    <property type="match status" value="1"/>
</dbReference>
<comment type="caution">
    <text evidence="3">Lacks conserved residue(s) required for the propagation of feature annotation.</text>
</comment>
<comment type="caution">
    <text evidence="5">The sequence shown here is derived from an EMBL/GenBank/DDBJ whole genome shotgun (WGS) entry which is preliminary data.</text>
</comment>
<evidence type="ECO:0000313" key="5">
    <source>
        <dbReference type="EMBL" id="MVP01602.1"/>
    </source>
</evidence>
<keyword evidence="6" id="KW-1185">Reference proteome</keyword>
<dbReference type="SUPFAM" id="SSF52540">
    <property type="entry name" value="P-loop containing nucleoside triphosphate hydrolases"/>
    <property type="match status" value="1"/>
</dbReference>
<dbReference type="GO" id="GO:0000160">
    <property type="term" value="P:phosphorelay signal transduction system"/>
    <property type="evidence" value="ECO:0007669"/>
    <property type="project" value="InterPro"/>
</dbReference>
<dbReference type="InterPro" id="IPR027417">
    <property type="entry name" value="P-loop_NTPase"/>
</dbReference>
<name>A0A7X3FL33_9BACL</name>
<dbReference type="OrthoDB" id="2512803at2"/>
<keyword evidence="2" id="KW-0067">ATP-binding</keyword>
<keyword evidence="1" id="KW-0547">Nucleotide-binding</keyword>
<evidence type="ECO:0000256" key="1">
    <source>
        <dbReference type="ARBA" id="ARBA00022741"/>
    </source>
</evidence>
<dbReference type="EMBL" id="RHLK01000013">
    <property type="protein sequence ID" value="MVP01602.1"/>
    <property type="molecule type" value="Genomic_DNA"/>
</dbReference>